<dbReference type="EMBL" id="RBWW01000001">
    <property type="protein sequence ID" value="RKS83913.1"/>
    <property type="molecule type" value="Genomic_DNA"/>
</dbReference>
<dbReference type="InterPro" id="IPR058464">
    <property type="entry name" value="DUF8151"/>
</dbReference>
<feature type="domain" description="DUF8151" evidence="2">
    <location>
        <begin position="2"/>
        <end position="71"/>
    </location>
</feature>
<feature type="transmembrane region" description="Helical" evidence="1">
    <location>
        <begin position="39"/>
        <end position="60"/>
    </location>
</feature>
<organism evidence="3 4">
    <name type="scientific">Haloarcula quadrata</name>
    <dbReference type="NCBI Taxonomy" id="182779"/>
    <lineage>
        <taxon>Archaea</taxon>
        <taxon>Methanobacteriati</taxon>
        <taxon>Methanobacteriota</taxon>
        <taxon>Stenosarchaea group</taxon>
        <taxon>Halobacteria</taxon>
        <taxon>Halobacteriales</taxon>
        <taxon>Haloarculaceae</taxon>
        <taxon>Haloarcula</taxon>
    </lineage>
</organism>
<comment type="caution">
    <text evidence="3">The sequence shown here is derived from an EMBL/GenBank/DDBJ whole genome shotgun (WGS) entry which is preliminary data.</text>
</comment>
<protein>
    <recommendedName>
        <fullName evidence="2">DUF8151 domain-containing protein</fullName>
    </recommendedName>
</protein>
<dbReference type="AlphaFoldDB" id="A0A495R973"/>
<dbReference type="Pfam" id="PF26478">
    <property type="entry name" value="DUF8151"/>
    <property type="match status" value="1"/>
</dbReference>
<keyword evidence="4" id="KW-1185">Reference proteome</keyword>
<accession>A0A495R973</accession>
<gene>
    <name evidence="3" type="ORF">BDK61_3310</name>
</gene>
<sequence length="74" mass="7589">MVSESIPELLELLLSTLLAAGLTVGGALTEQAALADLSGGVSAFATWEVYMGLVLLYAGYTLASRRVFPALGSA</sequence>
<evidence type="ECO:0000313" key="3">
    <source>
        <dbReference type="EMBL" id="RKS83913.1"/>
    </source>
</evidence>
<keyword evidence="1" id="KW-1133">Transmembrane helix</keyword>
<proteinExistence type="predicted"/>
<keyword evidence="1" id="KW-0812">Transmembrane</keyword>
<evidence type="ECO:0000256" key="1">
    <source>
        <dbReference type="SAM" id="Phobius"/>
    </source>
</evidence>
<evidence type="ECO:0000313" key="4">
    <source>
        <dbReference type="Proteomes" id="UP000268233"/>
    </source>
</evidence>
<name>A0A495R973_9EURY</name>
<dbReference type="RefSeq" id="WP_004963836.1">
    <property type="nucleotide sequence ID" value="NZ_RBWW01000001.1"/>
</dbReference>
<keyword evidence="1" id="KW-0472">Membrane</keyword>
<dbReference type="Proteomes" id="UP000268233">
    <property type="component" value="Unassembled WGS sequence"/>
</dbReference>
<reference evidence="3 4" key="1">
    <citation type="submission" date="2018-10" db="EMBL/GenBank/DDBJ databases">
        <title>Genomic Encyclopedia of Archaeal and Bacterial Type Strains, Phase II (KMG-II): from individual species to whole genera.</title>
        <authorList>
            <person name="Goeker M."/>
        </authorList>
    </citation>
    <scope>NUCLEOTIDE SEQUENCE [LARGE SCALE GENOMIC DNA]</scope>
    <source>
        <strain evidence="3 4">DSM 11927</strain>
    </source>
</reference>
<evidence type="ECO:0000259" key="2">
    <source>
        <dbReference type="Pfam" id="PF26478"/>
    </source>
</evidence>
<dbReference type="GeneID" id="64823350"/>